<dbReference type="Proteomes" id="UP000236161">
    <property type="component" value="Unassembled WGS sequence"/>
</dbReference>
<reference evidence="1 2" key="1">
    <citation type="journal article" date="2017" name="Nature">
        <title>The Apostasia genome and the evolution of orchids.</title>
        <authorList>
            <person name="Zhang G.Q."/>
            <person name="Liu K.W."/>
            <person name="Li Z."/>
            <person name="Lohaus R."/>
            <person name="Hsiao Y.Y."/>
            <person name="Niu S.C."/>
            <person name="Wang J.Y."/>
            <person name="Lin Y.C."/>
            <person name="Xu Q."/>
            <person name="Chen L.J."/>
            <person name="Yoshida K."/>
            <person name="Fujiwara S."/>
            <person name="Wang Z.W."/>
            <person name="Zhang Y.Q."/>
            <person name="Mitsuda N."/>
            <person name="Wang M."/>
            <person name="Liu G.H."/>
            <person name="Pecoraro L."/>
            <person name="Huang H.X."/>
            <person name="Xiao X.J."/>
            <person name="Lin M."/>
            <person name="Wu X.Y."/>
            <person name="Wu W.L."/>
            <person name="Chen Y.Y."/>
            <person name="Chang S.B."/>
            <person name="Sakamoto S."/>
            <person name="Ohme-Takagi M."/>
            <person name="Yagi M."/>
            <person name="Zeng S.J."/>
            <person name="Shen C.Y."/>
            <person name="Yeh C.M."/>
            <person name="Luo Y.B."/>
            <person name="Tsai W.C."/>
            <person name="Van de Peer Y."/>
            <person name="Liu Z.J."/>
        </authorList>
    </citation>
    <scope>NUCLEOTIDE SEQUENCE [LARGE SCALE GENOMIC DNA]</scope>
    <source>
        <strain evidence="2">cv. Shenzhen</strain>
        <tissue evidence="1">Stem</tissue>
    </source>
</reference>
<organism evidence="1 2">
    <name type="scientific">Apostasia shenzhenica</name>
    <dbReference type="NCBI Taxonomy" id="1088818"/>
    <lineage>
        <taxon>Eukaryota</taxon>
        <taxon>Viridiplantae</taxon>
        <taxon>Streptophyta</taxon>
        <taxon>Embryophyta</taxon>
        <taxon>Tracheophyta</taxon>
        <taxon>Spermatophyta</taxon>
        <taxon>Magnoliopsida</taxon>
        <taxon>Liliopsida</taxon>
        <taxon>Asparagales</taxon>
        <taxon>Orchidaceae</taxon>
        <taxon>Apostasioideae</taxon>
        <taxon>Apostasia</taxon>
    </lineage>
</organism>
<proteinExistence type="predicted"/>
<dbReference type="SUPFAM" id="SSF81383">
    <property type="entry name" value="F-box domain"/>
    <property type="match status" value="1"/>
</dbReference>
<dbReference type="InterPro" id="IPR040267">
    <property type="entry name" value="EID1-like"/>
</dbReference>
<dbReference type="OrthoDB" id="730977at2759"/>
<dbReference type="STRING" id="1088818.A0A2I0AB34"/>
<dbReference type="PANTHER" id="PTHR31348">
    <property type="entry name" value="EID1-LIKE F-BOX PROTEIN 2-RELATED"/>
    <property type="match status" value="1"/>
</dbReference>
<sequence length="224" mass="25009">MVKPPASTTVADTAASCGGGCFFDLLSDDIISLILDRLSSDPRDWSRLACVSSRFSKLIGRVCFRSWCFHFLPSLTCNILPGGWASLCKLSMCCPGLHHAGVLLDGFSREEGSKLLASRFRSDCLYICQWPGCVHEEKGREYLLFRGIFKDFQRSCVWQAVNDAKESRIGAKCAFCRGKETWDLHSAFCLRRGLDFHGGEPIVRAYVCENGHVSGAWVEKSMYL</sequence>
<dbReference type="PANTHER" id="PTHR31348:SF4">
    <property type="entry name" value="PHYTOCHROME A-ASSOCIATED F-BOX PROTEIN"/>
    <property type="match status" value="1"/>
</dbReference>
<keyword evidence="2" id="KW-1185">Reference proteome</keyword>
<accession>A0A2I0AB34</accession>
<name>A0A2I0AB34_9ASPA</name>
<evidence type="ECO:0000313" key="1">
    <source>
        <dbReference type="EMBL" id="PKA52725.1"/>
    </source>
</evidence>
<evidence type="ECO:0000313" key="2">
    <source>
        <dbReference type="Proteomes" id="UP000236161"/>
    </source>
</evidence>
<protein>
    <submittedName>
        <fullName evidence="1">Phytochrome A-associated F-box protein</fullName>
    </submittedName>
</protein>
<dbReference type="AlphaFoldDB" id="A0A2I0AB34"/>
<gene>
    <name evidence="1" type="primary">EID1</name>
    <name evidence="1" type="ORF">AXF42_Ash001706</name>
</gene>
<dbReference type="EMBL" id="KZ452001">
    <property type="protein sequence ID" value="PKA52725.1"/>
    <property type="molecule type" value="Genomic_DNA"/>
</dbReference>
<dbReference type="InterPro" id="IPR036047">
    <property type="entry name" value="F-box-like_dom_sf"/>
</dbReference>